<dbReference type="InterPro" id="IPR004524">
    <property type="entry name" value="Asp-tRNA-ligase_1"/>
</dbReference>
<dbReference type="InterPro" id="IPR047090">
    <property type="entry name" value="AspRS_core"/>
</dbReference>
<evidence type="ECO:0000256" key="8">
    <source>
        <dbReference type="SAM" id="MobiDB-lite"/>
    </source>
</evidence>
<comment type="similarity">
    <text evidence="1 7">Belongs to the class-II aminoacyl-tRNA synthetase family. Type 1 subfamily.</text>
</comment>
<dbReference type="Gene3D" id="3.30.1360.30">
    <property type="entry name" value="GAD-like domain"/>
    <property type="match status" value="1"/>
</dbReference>
<dbReference type="PANTHER" id="PTHR22594:SF5">
    <property type="entry name" value="ASPARTATE--TRNA LIGASE, MITOCHONDRIAL"/>
    <property type="match status" value="1"/>
</dbReference>
<evidence type="ECO:0000256" key="2">
    <source>
        <dbReference type="ARBA" id="ARBA00022598"/>
    </source>
</evidence>
<feature type="site" description="Important for tRNA non-discrimination" evidence="7">
    <location>
        <position position="31"/>
    </location>
</feature>
<evidence type="ECO:0000256" key="3">
    <source>
        <dbReference type="ARBA" id="ARBA00022741"/>
    </source>
</evidence>
<reference evidence="11" key="1">
    <citation type="journal article" date="2019" name="Int. J. Syst. Evol. Microbiol.">
        <title>The Global Catalogue of Microorganisms (GCM) 10K type strain sequencing project: providing services to taxonomists for standard genome sequencing and annotation.</title>
        <authorList>
            <consortium name="The Broad Institute Genomics Platform"/>
            <consortium name="The Broad Institute Genome Sequencing Center for Infectious Disease"/>
            <person name="Wu L."/>
            <person name="Ma J."/>
        </authorList>
    </citation>
    <scope>NUCLEOTIDE SEQUENCE [LARGE SCALE GENOMIC DNA]</scope>
    <source>
        <strain evidence="11">JCM 12165</strain>
    </source>
</reference>
<evidence type="ECO:0000256" key="4">
    <source>
        <dbReference type="ARBA" id="ARBA00022840"/>
    </source>
</evidence>
<dbReference type="InterPro" id="IPR004115">
    <property type="entry name" value="GAD-like_sf"/>
</dbReference>
<comment type="caution">
    <text evidence="10">The sequence shown here is derived from an EMBL/GenBank/DDBJ whole genome shotgun (WGS) entry which is preliminary data.</text>
</comment>
<dbReference type="NCBIfam" id="TIGR00459">
    <property type="entry name" value="aspS_bact"/>
    <property type="match status" value="1"/>
</dbReference>
<feature type="binding site" evidence="7">
    <location>
        <position position="486"/>
    </location>
    <ligand>
        <name>ATP</name>
        <dbReference type="ChEBI" id="CHEBI:30616"/>
    </ligand>
</feature>
<evidence type="ECO:0000259" key="9">
    <source>
        <dbReference type="PROSITE" id="PS50862"/>
    </source>
</evidence>
<dbReference type="InterPro" id="IPR002312">
    <property type="entry name" value="Asp/Asn-tRNA-synth_IIb"/>
</dbReference>
<dbReference type="SUPFAM" id="SSF55261">
    <property type="entry name" value="GAD domain-like"/>
    <property type="match status" value="1"/>
</dbReference>
<dbReference type="HAMAP" id="MF_00044">
    <property type="entry name" value="Asp_tRNA_synth_type1"/>
    <property type="match status" value="1"/>
</dbReference>
<comment type="catalytic activity">
    <reaction evidence="7">
        <text>tRNA(Asx) + L-aspartate + ATP = L-aspartyl-tRNA(Asx) + AMP + diphosphate</text>
        <dbReference type="Rhea" id="RHEA:18349"/>
        <dbReference type="Rhea" id="RHEA-COMP:9710"/>
        <dbReference type="Rhea" id="RHEA-COMP:9711"/>
        <dbReference type="ChEBI" id="CHEBI:29991"/>
        <dbReference type="ChEBI" id="CHEBI:30616"/>
        <dbReference type="ChEBI" id="CHEBI:33019"/>
        <dbReference type="ChEBI" id="CHEBI:78442"/>
        <dbReference type="ChEBI" id="CHEBI:78516"/>
        <dbReference type="ChEBI" id="CHEBI:456215"/>
        <dbReference type="EC" id="6.1.1.23"/>
    </reaction>
</comment>
<keyword evidence="6 7" id="KW-0030">Aminoacyl-tRNA synthetase</keyword>
<accession>A0ABW4FVD9</accession>
<feature type="compositionally biased region" description="Low complexity" evidence="8">
    <location>
        <begin position="587"/>
        <end position="607"/>
    </location>
</feature>
<dbReference type="Pfam" id="PF01336">
    <property type="entry name" value="tRNA_anti-codon"/>
    <property type="match status" value="1"/>
</dbReference>
<feature type="binding site" evidence="7">
    <location>
        <position position="452"/>
    </location>
    <ligand>
        <name>L-aspartate</name>
        <dbReference type="ChEBI" id="CHEBI:29991"/>
    </ligand>
</feature>
<feature type="site" description="Important for tRNA non-discrimination" evidence="7">
    <location>
        <position position="80"/>
    </location>
</feature>
<feature type="binding site" evidence="7">
    <location>
        <begin position="218"/>
        <end position="220"/>
    </location>
    <ligand>
        <name>ATP</name>
        <dbReference type="ChEBI" id="CHEBI:30616"/>
    </ligand>
</feature>
<feature type="binding site" evidence="7">
    <location>
        <position position="227"/>
    </location>
    <ligand>
        <name>ATP</name>
        <dbReference type="ChEBI" id="CHEBI:30616"/>
    </ligand>
</feature>
<dbReference type="SUPFAM" id="SSF50249">
    <property type="entry name" value="Nucleic acid-binding proteins"/>
    <property type="match status" value="1"/>
</dbReference>
<protein>
    <recommendedName>
        <fullName evidence="7">Aspartate--tRNA(Asp/Asn) ligase</fullName>
        <ecNumber evidence="7">6.1.1.23</ecNumber>
    </recommendedName>
    <alternativeName>
        <fullName evidence="7">Aspartyl-tRNA synthetase</fullName>
        <shortName evidence="7">AspRS</shortName>
    </alternativeName>
    <alternativeName>
        <fullName evidence="7">Non-discriminating aspartyl-tRNA synthetase</fullName>
        <shortName evidence="7">ND-AspRS</shortName>
    </alternativeName>
</protein>
<dbReference type="Gene3D" id="3.30.930.10">
    <property type="entry name" value="Bira Bifunctional Protein, Domain 2"/>
    <property type="match status" value="1"/>
</dbReference>
<keyword evidence="5 7" id="KW-0648">Protein biosynthesis</keyword>
<evidence type="ECO:0000256" key="7">
    <source>
        <dbReference type="HAMAP-Rule" id="MF_00044"/>
    </source>
</evidence>
<dbReference type="Proteomes" id="UP001597145">
    <property type="component" value="Unassembled WGS sequence"/>
</dbReference>
<keyword evidence="11" id="KW-1185">Reference proteome</keyword>
<keyword evidence="4 7" id="KW-0067">ATP-binding</keyword>
<feature type="region of interest" description="Disordered" evidence="8">
    <location>
        <begin position="565"/>
        <end position="607"/>
    </location>
</feature>
<evidence type="ECO:0000256" key="1">
    <source>
        <dbReference type="ARBA" id="ARBA00006303"/>
    </source>
</evidence>
<dbReference type="CDD" id="cd00777">
    <property type="entry name" value="AspRS_core"/>
    <property type="match status" value="1"/>
</dbReference>
<organism evidence="10 11">
    <name type="scientific">Pseudonocardia aurantiaca</name>
    <dbReference type="NCBI Taxonomy" id="75290"/>
    <lineage>
        <taxon>Bacteria</taxon>
        <taxon>Bacillati</taxon>
        <taxon>Actinomycetota</taxon>
        <taxon>Actinomycetes</taxon>
        <taxon>Pseudonocardiales</taxon>
        <taxon>Pseudonocardiaceae</taxon>
        <taxon>Pseudonocardia</taxon>
    </lineage>
</organism>
<feature type="binding site" evidence="7">
    <location>
        <position position="218"/>
    </location>
    <ligand>
        <name>L-aspartate</name>
        <dbReference type="ChEBI" id="CHEBI:29991"/>
    </ligand>
</feature>
<dbReference type="InterPro" id="IPR006195">
    <property type="entry name" value="aa-tRNA-synth_II"/>
</dbReference>
<feature type="binding site" evidence="7">
    <location>
        <position position="172"/>
    </location>
    <ligand>
        <name>L-aspartate</name>
        <dbReference type="ChEBI" id="CHEBI:29991"/>
    </ligand>
</feature>
<keyword evidence="3 7" id="KW-0547">Nucleotide-binding</keyword>
<comment type="function">
    <text evidence="7">Aspartyl-tRNA synthetase with relaxed tRNA specificity since it is able to aspartylate not only its cognate tRNA(Asp) but also tRNA(Asn). Reaction proceeds in two steps: L-aspartate is first activated by ATP to form Asp-AMP and then transferred to the acceptor end of tRNA(Asp/Asn).</text>
</comment>
<dbReference type="InterPro" id="IPR012340">
    <property type="entry name" value="NA-bd_OB-fold"/>
</dbReference>
<dbReference type="InterPro" id="IPR004364">
    <property type="entry name" value="Aa-tRNA-synt_II"/>
</dbReference>
<evidence type="ECO:0000256" key="5">
    <source>
        <dbReference type="ARBA" id="ARBA00022917"/>
    </source>
</evidence>
<evidence type="ECO:0000313" key="11">
    <source>
        <dbReference type="Proteomes" id="UP001597145"/>
    </source>
</evidence>
<dbReference type="InterPro" id="IPR047089">
    <property type="entry name" value="Asp-tRNA-ligase_1_N"/>
</dbReference>
<gene>
    <name evidence="7 10" type="primary">aspS</name>
    <name evidence="10" type="ORF">ACFSCY_34275</name>
</gene>
<dbReference type="EMBL" id="JBHUCP010000035">
    <property type="protein sequence ID" value="MFD1534499.1"/>
    <property type="molecule type" value="Genomic_DNA"/>
</dbReference>
<dbReference type="PRINTS" id="PR01042">
    <property type="entry name" value="TRNASYNTHASP"/>
</dbReference>
<evidence type="ECO:0000256" key="6">
    <source>
        <dbReference type="ARBA" id="ARBA00023146"/>
    </source>
</evidence>
<dbReference type="RefSeq" id="WP_343976153.1">
    <property type="nucleotide sequence ID" value="NZ_BAAAJG010000008.1"/>
</dbReference>
<dbReference type="Pfam" id="PF00152">
    <property type="entry name" value="tRNA-synt_2"/>
    <property type="match status" value="1"/>
</dbReference>
<keyword evidence="7" id="KW-0963">Cytoplasm</keyword>
<proteinExistence type="inferred from homology"/>
<dbReference type="CDD" id="cd04317">
    <property type="entry name" value="EcAspRS_like_N"/>
    <property type="match status" value="1"/>
</dbReference>
<name>A0ABW4FVD9_9PSEU</name>
<dbReference type="InterPro" id="IPR045864">
    <property type="entry name" value="aa-tRNA-synth_II/BPL/LPL"/>
</dbReference>
<dbReference type="NCBIfam" id="NF001750">
    <property type="entry name" value="PRK00476.1"/>
    <property type="match status" value="1"/>
</dbReference>
<feature type="region of interest" description="Aspartate" evidence="7">
    <location>
        <begin position="196"/>
        <end position="199"/>
    </location>
</feature>
<sequence>MMRTHPSGTLRADNAGQTVTLAGWVARRRDHGGVIFIDLRDASGTAQVVFREGEMAERAHRLRSEFAVQVTGEVVRRPEGNENPDLPTGQIEVTATDLTVLSESAPLPFPLDEHTDVGEEIRLKYRYLDLRRSGPAAALRLRSAANRIARDVLEEREFVEVETPTLTRSTPEGARDFLVPARLRPGSWYALPQSPQLFKQLLMVAGLERYYQIARCYRDEDFRADRQPEFTQLDIEMSFVEQDDVIELGEEIVSALWSELADYQIPLPIPRLTYAEAMARYGSDKPDLRFGVELVDLTEFFADTPFRVFQAPYVGAVVMPGGASQPRKQLDAWQEWAKQRGARGLAYVLVDEDGSASERGPVVKNLSDAEREGLAKAAGAEPGDAIFFAAGHPSDARDLLGAARGEIARRVGLIDEDAWSFVWVVDAPMFEPIRDENSRDDDGNEVGWTAVHHPFTAPNQDWADRFEEAPDQALAYAYDIVCNGNEIGGGSIRIHRSDVQQRVFALLGMDEAEQREKFGFLLDAFQYGPPPHGGIAFGWDRACMLLAGSDSIRDVIAFPKSGGGYDPLTAAPAPITPEQRKEAGVDAVPPKAPAAASPAADEPPTKV</sequence>
<dbReference type="InterPro" id="IPR029351">
    <property type="entry name" value="GAD_dom"/>
</dbReference>
<dbReference type="EC" id="6.1.1.23" evidence="7"/>
<dbReference type="Pfam" id="PF02938">
    <property type="entry name" value="GAD"/>
    <property type="match status" value="1"/>
</dbReference>
<keyword evidence="2 7" id="KW-0436">Ligase</keyword>
<evidence type="ECO:0000313" key="10">
    <source>
        <dbReference type="EMBL" id="MFD1534499.1"/>
    </source>
</evidence>
<feature type="domain" description="Aminoacyl-transfer RNA synthetases class-II family profile" evidence="9">
    <location>
        <begin position="139"/>
        <end position="559"/>
    </location>
</feature>
<dbReference type="PANTHER" id="PTHR22594">
    <property type="entry name" value="ASPARTYL/LYSYL-TRNA SYNTHETASE"/>
    <property type="match status" value="1"/>
</dbReference>
<feature type="binding site" evidence="7">
    <location>
        <position position="493"/>
    </location>
    <ligand>
        <name>L-aspartate</name>
        <dbReference type="ChEBI" id="CHEBI:29991"/>
    </ligand>
</feature>
<feature type="binding site" evidence="7">
    <location>
        <begin position="538"/>
        <end position="541"/>
    </location>
    <ligand>
        <name>ATP</name>
        <dbReference type="ChEBI" id="CHEBI:30616"/>
    </ligand>
</feature>
<dbReference type="InterPro" id="IPR004365">
    <property type="entry name" value="NA-bd_OB_tRNA"/>
</dbReference>
<dbReference type="GO" id="GO:0004815">
    <property type="term" value="F:aspartate-tRNA ligase activity"/>
    <property type="evidence" value="ECO:0007669"/>
    <property type="project" value="UniProtKB-EC"/>
</dbReference>
<comment type="subunit">
    <text evidence="7">Homodimer.</text>
</comment>
<dbReference type="SUPFAM" id="SSF55681">
    <property type="entry name" value="Class II aaRS and biotin synthetases"/>
    <property type="match status" value="1"/>
</dbReference>
<dbReference type="Gene3D" id="2.40.50.140">
    <property type="entry name" value="Nucleic acid-binding proteins"/>
    <property type="match status" value="1"/>
</dbReference>
<comment type="subcellular location">
    <subcellularLocation>
        <location evidence="7">Cytoplasm</location>
    </subcellularLocation>
</comment>
<dbReference type="PROSITE" id="PS50862">
    <property type="entry name" value="AA_TRNA_LIGASE_II"/>
    <property type="match status" value="1"/>
</dbReference>